<reference evidence="2" key="1">
    <citation type="journal article" date="2009" name="PLoS Genet.">
        <title>Sequencing, mapping, and analysis of 27,455 maize full-length cDNAs.</title>
        <authorList>
            <person name="Soderlund C."/>
            <person name="Descour A."/>
            <person name="Kudrna D."/>
            <person name="Bomhoff M."/>
            <person name="Boyd L."/>
            <person name="Currie J."/>
            <person name="Angelova A."/>
            <person name="Collura K."/>
            <person name="Wissotski M."/>
            <person name="Ashley E."/>
            <person name="Morrow D."/>
            <person name="Fernandes J."/>
            <person name="Walbot V."/>
            <person name="Yu Y."/>
        </authorList>
    </citation>
    <scope>NUCLEOTIDE SEQUENCE</scope>
    <source>
        <strain evidence="2">B73</strain>
    </source>
</reference>
<accession>B4FRA7</accession>
<evidence type="ECO:0000256" key="1">
    <source>
        <dbReference type="SAM" id="MobiDB-lite"/>
    </source>
</evidence>
<evidence type="ECO:0000313" key="2">
    <source>
        <dbReference type="EMBL" id="ACF84650.1"/>
    </source>
</evidence>
<dbReference type="AlphaFoldDB" id="B4FRA7"/>
<dbReference type="EMBL" id="BT039645">
    <property type="protein sequence ID" value="ACF84650.1"/>
    <property type="molecule type" value="mRNA"/>
</dbReference>
<feature type="region of interest" description="Disordered" evidence="1">
    <location>
        <begin position="157"/>
        <end position="177"/>
    </location>
</feature>
<proteinExistence type="evidence at transcript level"/>
<sequence length="177" mass="18491">MSSSNRLLSVLYPPTENTTAGTACRFVHSGAAAPEATDFTVMCGIEESSLRAYGRSRFSTLSSNPPPPPPDGFTRYTVLCFGLTRTSPDSSHTVGRAYGNRSSTLFSSHVILPPCWPPLPSSDGLLVGSASAFPPPSFLVGKPGSSDPAAMSFLMTAASGKPGSGTWSTTSGRRRRG</sequence>
<organism evidence="2">
    <name type="scientific">Zea mays</name>
    <name type="common">Maize</name>
    <dbReference type="NCBI Taxonomy" id="4577"/>
    <lineage>
        <taxon>Eukaryota</taxon>
        <taxon>Viridiplantae</taxon>
        <taxon>Streptophyta</taxon>
        <taxon>Embryophyta</taxon>
        <taxon>Tracheophyta</taxon>
        <taxon>Spermatophyta</taxon>
        <taxon>Magnoliopsida</taxon>
        <taxon>Liliopsida</taxon>
        <taxon>Poales</taxon>
        <taxon>Poaceae</taxon>
        <taxon>PACMAD clade</taxon>
        <taxon>Panicoideae</taxon>
        <taxon>Andropogonodae</taxon>
        <taxon>Andropogoneae</taxon>
        <taxon>Tripsacinae</taxon>
        <taxon>Zea</taxon>
    </lineage>
</organism>
<protein>
    <submittedName>
        <fullName evidence="2">Uncharacterized protein</fullName>
    </submittedName>
</protein>
<name>B4FRA7_MAIZE</name>